<evidence type="ECO:0000259" key="10">
    <source>
        <dbReference type="PROSITE" id="PS50287"/>
    </source>
</evidence>
<dbReference type="FunFam" id="3.10.250.10:FF:000009">
    <property type="entry name" value="WC1"/>
    <property type="match status" value="2"/>
</dbReference>
<keyword evidence="4" id="KW-0677">Repeat</keyword>
<feature type="disulfide bond" evidence="7">
    <location>
        <begin position="397"/>
        <end position="407"/>
    </location>
</feature>
<dbReference type="HOGENOM" id="CLU_258747_0_0_1"/>
<dbReference type="SMART" id="SM00202">
    <property type="entry name" value="SR"/>
    <property type="match status" value="11"/>
</dbReference>
<protein>
    <recommendedName>
        <fullName evidence="10">SRCR domain-containing protein</fullName>
    </recommendedName>
</protein>
<keyword evidence="6" id="KW-0325">Glycoprotein</keyword>
<dbReference type="InterPro" id="IPR001190">
    <property type="entry name" value="SRCR"/>
</dbReference>
<dbReference type="PRINTS" id="PR00258">
    <property type="entry name" value="SPERACTRCPTR"/>
</dbReference>
<keyword evidence="12" id="KW-1185">Reference proteome</keyword>
<feature type="disulfide bond" evidence="7">
    <location>
        <begin position="141"/>
        <end position="205"/>
    </location>
</feature>
<dbReference type="GO" id="GO:0016020">
    <property type="term" value="C:membrane"/>
    <property type="evidence" value="ECO:0007669"/>
    <property type="project" value="InterPro"/>
</dbReference>
<dbReference type="FunFam" id="3.10.250.10:FF:000002">
    <property type="entry name" value="Scavenger receptor cysteine-rich type 1 protein M130"/>
    <property type="match status" value="3"/>
</dbReference>
<dbReference type="Gene3D" id="3.10.250.10">
    <property type="entry name" value="SRCR-like domain"/>
    <property type="match status" value="11"/>
</dbReference>
<keyword evidence="9" id="KW-0812">Transmembrane</keyword>
<feature type="domain" description="SRCR" evidence="10">
    <location>
        <begin position="328"/>
        <end position="426"/>
    </location>
</feature>
<feature type="disulfide bond" evidence="7">
    <location>
        <begin position="500"/>
        <end position="510"/>
    </location>
</feature>
<feature type="disulfide bond" evidence="7">
    <location>
        <begin position="291"/>
        <end position="301"/>
    </location>
</feature>
<evidence type="ECO:0000256" key="3">
    <source>
        <dbReference type="ARBA" id="ARBA00022729"/>
    </source>
</evidence>
<feature type="domain" description="SRCR" evidence="10">
    <location>
        <begin position="858"/>
        <end position="958"/>
    </location>
</feature>
<sequence>SHYNCCLLCSSADVRLVNGTSPCEGTVEIYHEGQWGTIDDTDWDLDDAAVVCRQLGCGSAVSAPSGAHFGPGSGSVLMGEISCKGTESALRECGSSSVVYSHEYDVGVICSAHRGVRLVGGIGLCSGRVEVQHGDTWGSVCDSDFDWQDAEVVCRELDCGVPSLFLKGAHFGRAEGQVWTEELQCQGNESRIFSCPNSTTKSQNCTHENGVGLKCFGYTGFRLENGSDSCSGRVELQWLFRDWGTVCDLYWDLRDATVLCQQLGCGEAVAAPGQAWFGQGSGPVRADVFDCQYNETSLSHCAAFSWGIAGCSHGQEAGVICSALDGGVRLSGGESHCDGRVEVHYNSTWRRPLQHSWGYREASVVCRQLGCGSVVQIYNSSVYETGYSAMCLTGIQCSGDESHLVNCSSPQTVNCSAGREVSLLCSGSADVRLVNGASPCEGTVEVYHGGEWGTVYDLGWGLDDAAVVFRQLGCGSAVSAPGDTHFGPGAGSVLLSWVECRGSESVLRDCTKREVKQYGYFHVYDAGVICSGRRHSTGVRLAGGRSLCSGRVEVLHGSSWGTICEADFDTKDAEVVCHQLDCGFPAELLRGAQFGKGQGVIRTEEIQCQGNETRIHDCPTSTREHQSCTHSNDISLVCTEYSGYRLVGGPDSCSGRVELQYHGEDRTVCDQYWDLRDATVLCQQLGCGEAVAAPGQAWFGQGNGSTGVDVFDCQGNETHLSQCAVSSWGRAGCSHKQDVGVICSNSSLSALDGGVRLSGGESHCDGQVEVYYNSTWGRLLQHSWGYREASVVCRQLGCGSVVQIYNSSVYETGNSAVCLTGIHCSGAESHLVNCNSPQTVSCNIGQDVALLCSAQHSLRLVEGGDDCAGRLEVYHNGSWGTVCDDSWDLADSQVVCRQLQCGTALSAPVPASVSQGTGPIWLDKMDCLGNESSLWECPSAGWGQHDCGHKEDVTVLCSEHKQLRLSAGCSGQAEVYYNGTWGSICANNMTDTTAKVICTQLGCGDQGNFKETVSRLNAAPRWLDNIHCRKHDSTLWQCPSSPWGQNECWSTEGTEITCSVPLALRLAGDTNCSGRVELRYEGSWGTVCDDSWDLQDAQVVCRQLGCGDAVSAIGNSSFGRGNGTIWLDEVNCTSSELHLWDCCHSGLNQSDCVHKEDAGVICTGERSLSTVDNQSDNSASRIRMLLIIGSTRTTPQTQPLGGLSISPLVLLLLGALLFVALALLVGQLIQNRKLRKALSKGALAPCHDAVYEEIECKLSRDGTYSASRRNELPSGYDDVEDSEGDPVPGEKDEISEDYDDAV</sequence>
<dbReference type="GeneTree" id="ENSGT00940000163299"/>
<feature type="transmembrane region" description="Helical" evidence="9">
    <location>
        <begin position="1208"/>
        <end position="1229"/>
    </location>
</feature>
<evidence type="ECO:0000256" key="9">
    <source>
        <dbReference type="SAM" id="Phobius"/>
    </source>
</evidence>
<feature type="disulfide bond" evidence="7">
    <location>
        <begin position="1028"/>
        <end position="1038"/>
    </location>
</feature>
<evidence type="ECO:0000256" key="8">
    <source>
        <dbReference type="SAM" id="MobiDB-lite"/>
    </source>
</evidence>
<feature type="disulfide bond" evidence="7">
    <location>
        <begin position="682"/>
        <end position="743"/>
    </location>
</feature>
<feature type="disulfide bond" evidence="7">
    <location>
        <begin position="896"/>
        <end position="957"/>
    </location>
</feature>
<dbReference type="Bgee" id="ENSLOCG00000000246">
    <property type="expression patterns" value="Expressed in brain"/>
</dbReference>
<reference evidence="12" key="1">
    <citation type="submission" date="2011-12" db="EMBL/GenBank/DDBJ databases">
        <title>The Draft Genome of Lepisosteus oculatus.</title>
        <authorList>
            <consortium name="The Broad Institute Genome Assembly &amp; Analysis Group"/>
            <consortium name="Computational R&amp;D Group"/>
            <consortium name="and Sequencing Platform"/>
            <person name="Di Palma F."/>
            <person name="Alfoldi J."/>
            <person name="Johnson J."/>
            <person name="Berlin A."/>
            <person name="Gnerre S."/>
            <person name="Jaffe D."/>
            <person name="MacCallum I."/>
            <person name="Young S."/>
            <person name="Walker B.J."/>
            <person name="Lander E.S."/>
            <person name="Lindblad-Toh K."/>
        </authorList>
    </citation>
    <scope>NUCLEOTIDE SEQUENCE [LARGE SCALE GENOMIC DNA]</scope>
</reference>
<feature type="compositionally biased region" description="Acidic residues" evidence="8">
    <location>
        <begin position="1293"/>
        <end position="1302"/>
    </location>
</feature>
<reference evidence="11" key="2">
    <citation type="submission" date="2025-08" db="UniProtKB">
        <authorList>
            <consortium name="Ensembl"/>
        </authorList>
    </citation>
    <scope>IDENTIFICATION</scope>
</reference>
<feature type="disulfide bond" evidence="7">
    <location>
        <begin position="883"/>
        <end position="947"/>
    </location>
</feature>
<evidence type="ECO:0000256" key="1">
    <source>
        <dbReference type="ARBA" id="ARBA00004613"/>
    </source>
</evidence>
<feature type="domain" description="SRCR" evidence="10">
    <location>
        <begin position="755"/>
        <end position="853"/>
    </location>
</feature>
<dbReference type="SUPFAM" id="SSF56487">
    <property type="entry name" value="SRCR-like"/>
    <property type="match status" value="11"/>
</dbReference>
<evidence type="ECO:0000256" key="6">
    <source>
        <dbReference type="ARBA" id="ARBA00023180"/>
    </source>
</evidence>
<feature type="disulfide bond" evidence="7">
    <location>
        <begin position="927"/>
        <end position="937"/>
    </location>
</feature>
<feature type="disulfide bond" evidence="7">
    <location>
        <begin position="154"/>
        <end position="215"/>
    </location>
</feature>
<dbReference type="PANTHER" id="PTHR19331">
    <property type="entry name" value="SCAVENGER RECEPTOR DOMAIN-CONTAINING"/>
    <property type="match status" value="1"/>
</dbReference>
<feature type="domain" description="SRCR" evidence="10">
    <location>
        <begin position="431"/>
        <end position="531"/>
    </location>
</feature>
<dbReference type="FunFam" id="3.10.250.10:FF:000031">
    <property type="entry name" value="RIKEN cDNA 5830411N06, isoform CRA_a"/>
    <property type="match status" value="3"/>
</dbReference>
<feature type="disulfide bond" evidence="7">
    <location>
        <begin position="824"/>
        <end position="834"/>
    </location>
</feature>
<dbReference type="InterPro" id="IPR036772">
    <property type="entry name" value="SRCR-like_dom_sf"/>
</dbReference>
<feature type="domain" description="SRCR" evidence="10">
    <location>
        <begin position="221"/>
        <end position="322"/>
    </location>
</feature>
<keyword evidence="3" id="KW-0732">Signal</keyword>
<keyword evidence="9" id="KW-1133">Transmembrane helix</keyword>
<comment type="subcellular location">
    <subcellularLocation>
        <location evidence="1">Secreted</location>
    </subcellularLocation>
</comment>
<feature type="disulfide bond" evidence="7">
    <location>
        <begin position="185"/>
        <end position="195"/>
    </location>
</feature>
<keyword evidence="9" id="KW-0472">Membrane</keyword>
<dbReference type="InParanoid" id="W5LVX1"/>
<feature type="disulfide bond" evidence="7">
    <location>
        <begin position="564"/>
        <end position="628"/>
    </location>
</feature>
<comment type="caution">
    <text evidence="7">Lacks conserved residue(s) required for the propagation of feature annotation.</text>
</comment>
<evidence type="ECO:0000256" key="5">
    <source>
        <dbReference type="ARBA" id="ARBA00023157"/>
    </source>
</evidence>
<feature type="disulfide bond" evidence="7">
    <location>
        <begin position="1088"/>
        <end position="1152"/>
    </location>
</feature>
<feature type="disulfide bond" evidence="7">
    <location>
        <begin position="669"/>
        <end position="733"/>
    </location>
</feature>
<dbReference type="Proteomes" id="UP000018468">
    <property type="component" value="Unassembled WGS sequence"/>
</dbReference>
<feature type="disulfide bond" evidence="7">
    <location>
        <begin position="260"/>
        <end position="321"/>
    </location>
</feature>
<dbReference type="Ensembl" id="ENSLOCT00000000278.1">
    <property type="protein sequence ID" value="ENSLOCP00000000278.1"/>
    <property type="gene ID" value="ENSLOCG00000000246.1"/>
</dbReference>
<dbReference type="OMA" id="ESHMWRC"/>
<keyword evidence="5 7" id="KW-1015">Disulfide bond</keyword>
<evidence type="ECO:0000256" key="7">
    <source>
        <dbReference type="PROSITE-ProRule" id="PRU00196"/>
    </source>
</evidence>
<feature type="domain" description="SRCR" evidence="10">
    <location>
        <begin position="963"/>
        <end position="1059"/>
    </location>
</feature>
<dbReference type="PROSITE" id="PS50287">
    <property type="entry name" value="SRCR_2"/>
    <property type="match status" value="11"/>
</dbReference>
<dbReference type="eggNOG" id="ENOG502QQ5W">
    <property type="taxonomic scope" value="Eukaryota"/>
</dbReference>
<feature type="disulfide bond" evidence="7">
    <location>
        <begin position="1132"/>
        <end position="1142"/>
    </location>
</feature>
<feature type="disulfide bond" evidence="7">
    <location>
        <begin position="83"/>
        <end position="93"/>
    </location>
</feature>
<feature type="domain" description="SRCR" evidence="10">
    <location>
        <begin position="644"/>
        <end position="744"/>
    </location>
</feature>
<name>W5LVX1_LEPOC</name>
<evidence type="ECO:0000256" key="4">
    <source>
        <dbReference type="ARBA" id="ARBA00022737"/>
    </source>
</evidence>
<feature type="disulfide bond" evidence="7">
    <location>
        <begin position="247"/>
        <end position="311"/>
    </location>
</feature>
<feature type="domain" description="SRCR" evidence="10">
    <location>
        <begin position="1064"/>
        <end position="1163"/>
    </location>
</feature>
<proteinExistence type="predicted"/>
<organism evidence="11 12">
    <name type="scientific">Lepisosteus oculatus</name>
    <name type="common">Spotted gar</name>
    <dbReference type="NCBI Taxonomy" id="7918"/>
    <lineage>
        <taxon>Eukaryota</taxon>
        <taxon>Metazoa</taxon>
        <taxon>Chordata</taxon>
        <taxon>Craniata</taxon>
        <taxon>Vertebrata</taxon>
        <taxon>Euteleostomi</taxon>
        <taxon>Actinopterygii</taxon>
        <taxon>Neopterygii</taxon>
        <taxon>Holostei</taxon>
        <taxon>Semionotiformes</taxon>
        <taxon>Lepisosteidae</taxon>
        <taxon>Lepisosteus</taxon>
    </lineage>
</organism>
<feature type="domain" description="SRCR" evidence="10">
    <location>
        <begin position="116"/>
        <end position="216"/>
    </location>
</feature>
<feature type="domain" description="SRCR" evidence="10">
    <location>
        <begin position="14"/>
        <end position="111"/>
    </location>
</feature>
<dbReference type="FunFam" id="3.10.250.10:FF:000076">
    <property type="match status" value="2"/>
</dbReference>
<feature type="disulfide bond" evidence="7">
    <location>
        <begin position="577"/>
        <end position="638"/>
    </location>
</feature>
<feature type="disulfide bond" evidence="7">
    <location>
        <begin position="713"/>
        <end position="723"/>
    </location>
</feature>
<dbReference type="FunFam" id="3.10.250.10:FF:000012">
    <property type="entry name" value="CD163 molecule like 1"/>
    <property type="match status" value="1"/>
</dbReference>
<keyword evidence="2" id="KW-0964">Secreted</keyword>
<accession>W5LVX1</accession>
<dbReference type="STRING" id="7918.ENSLOCP00000000278"/>
<feature type="region of interest" description="Disordered" evidence="8">
    <location>
        <begin position="1262"/>
        <end position="1302"/>
    </location>
</feature>
<dbReference type="PANTHER" id="PTHR19331:SF22">
    <property type="entry name" value="DELETED IN MALIGNANT BRAIN TUMORS 1 PROTEIN"/>
    <property type="match status" value="1"/>
</dbReference>
<dbReference type="Pfam" id="PF00530">
    <property type="entry name" value="SRCR"/>
    <property type="match status" value="11"/>
</dbReference>
<evidence type="ECO:0000313" key="11">
    <source>
        <dbReference type="Ensembl" id="ENSLOCP00000000278.1"/>
    </source>
</evidence>
<feature type="domain" description="SRCR" evidence="10">
    <location>
        <begin position="539"/>
        <end position="639"/>
    </location>
</feature>
<reference evidence="11" key="3">
    <citation type="submission" date="2025-09" db="UniProtKB">
        <authorList>
            <consortium name="Ensembl"/>
        </authorList>
    </citation>
    <scope>IDENTIFICATION</scope>
</reference>
<evidence type="ECO:0000313" key="12">
    <source>
        <dbReference type="Proteomes" id="UP000018468"/>
    </source>
</evidence>
<evidence type="ECO:0000256" key="2">
    <source>
        <dbReference type="ARBA" id="ARBA00022525"/>
    </source>
</evidence>
<feature type="disulfide bond" evidence="7">
    <location>
        <begin position="1101"/>
        <end position="1162"/>
    </location>
</feature>
<dbReference type="PROSITE" id="PS00420">
    <property type="entry name" value="SRCR_1"/>
    <property type="match status" value="1"/>
</dbReference>
<feature type="disulfide bond" evidence="7">
    <location>
        <begin position="608"/>
        <end position="618"/>
    </location>
</feature>